<name>A0A1G7HVR9_9BACT</name>
<dbReference type="Proteomes" id="UP000198748">
    <property type="component" value="Unassembled WGS sequence"/>
</dbReference>
<evidence type="ECO:0000259" key="1">
    <source>
        <dbReference type="Pfam" id="PF05050"/>
    </source>
</evidence>
<evidence type="ECO:0000313" key="3">
    <source>
        <dbReference type="Proteomes" id="UP000198748"/>
    </source>
</evidence>
<organism evidence="2 3">
    <name type="scientific">Dyadobacter soli</name>
    <dbReference type="NCBI Taxonomy" id="659014"/>
    <lineage>
        <taxon>Bacteria</taxon>
        <taxon>Pseudomonadati</taxon>
        <taxon>Bacteroidota</taxon>
        <taxon>Cytophagia</taxon>
        <taxon>Cytophagales</taxon>
        <taxon>Spirosomataceae</taxon>
        <taxon>Dyadobacter</taxon>
    </lineage>
</organism>
<dbReference type="InterPro" id="IPR052514">
    <property type="entry name" value="SAM-dependent_MTase"/>
</dbReference>
<proteinExistence type="predicted"/>
<sequence length="294" mass="33149">MKLKTIKTILSHPLNQQNKLSALMTFFKRGVVIRLHHHPMVYPFLENTSLVVEKGMSSAELQIYTGLYDLHEMLFLTHYLRPDDTFVDVGANVGVYTILAAGVAGSNAISFEPIPSTFSKLKRNVTYNLLEGRVDLRNLGVGDKEEKLVFTNSLDATNHVISSDEKPAGATIEVPVDTLDHLLANRTPNFIKIDVEGFEANVINGAPDTLANPELKVIIMETNGLSDQYEFGQNYLHNKLLSLGFTPHSYDPFKRNLQKLETTGASNTIYLRDLEFVQQRIKTARRIRFRNMNI</sequence>
<keyword evidence="2" id="KW-0489">Methyltransferase</keyword>
<keyword evidence="3" id="KW-1185">Reference proteome</keyword>
<dbReference type="GO" id="GO:0032259">
    <property type="term" value="P:methylation"/>
    <property type="evidence" value="ECO:0007669"/>
    <property type="project" value="UniProtKB-KW"/>
</dbReference>
<feature type="domain" description="Methyltransferase FkbM" evidence="1">
    <location>
        <begin position="88"/>
        <end position="227"/>
    </location>
</feature>
<dbReference type="SUPFAM" id="SSF53335">
    <property type="entry name" value="S-adenosyl-L-methionine-dependent methyltransferases"/>
    <property type="match status" value="1"/>
</dbReference>
<dbReference type="STRING" id="659014.SAMN04487996_108275"/>
<reference evidence="3" key="1">
    <citation type="submission" date="2016-10" db="EMBL/GenBank/DDBJ databases">
        <authorList>
            <person name="Varghese N."/>
            <person name="Submissions S."/>
        </authorList>
    </citation>
    <scope>NUCLEOTIDE SEQUENCE [LARGE SCALE GENOMIC DNA]</scope>
    <source>
        <strain evidence="3">DSM 25329</strain>
    </source>
</reference>
<dbReference type="GO" id="GO:0008168">
    <property type="term" value="F:methyltransferase activity"/>
    <property type="evidence" value="ECO:0007669"/>
    <property type="project" value="UniProtKB-KW"/>
</dbReference>
<keyword evidence="2" id="KW-0808">Transferase</keyword>
<dbReference type="RefSeq" id="WP_090151437.1">
    <property type="nucleotide sequence ID" value="NZ_FNAN01000008.1"/>
</dbReference>
<dbReference type="PANTHER" id="PTHR34203">
    <property type="entry name" value="METHYLTRANSFERASE, FKBM FAMILY PROTEIN"/>
    <property type="match status" value="1"/>
</dbReference>
<dbReference type="PANTHER" id="PTHR34203:SF15">
    <property type="entry name" value="SLL1173 PROTEIN"/>
    <property type="match status" value="1"/>
</dbReference>
<accession>A0A1G7HVR9</accession>
<evidence type="ECO:0000313" key="2">
    <source>
        <dbReference type="EMBL" id="SDF04580.1"/>
    </source>
</evidence>
<gene>
    <name evidence="2" type="ORF">SAMN04487996_108275</name>
</gene>
<dbReference type="Pfam" id="PF05050">
    <property type="entry name" value="Methyltransf_21"/>
    <property type="match status" value="1"/>
</dbReference>
<protein>
    <submittedName>
        <fullName evidence="2">Methyltransferase, FkbM family</fullName>
    </submittedName>
</protein>
<dbReference type="Gene3D" id="3.40.50.150">
    <property type="entry name" value="Vaccinia Virus protein VP39"/>
    <property type="match status" value="1"/>
</dbReference>
<dbReference type="InterPro" id="IPR029063">
    <property type="entry name" value="SAM-dependent_MTases_sf"/>
</dbReference>
<dbReference type="EMBL" id="FNAN01000008">
    <property type="protein sequence ID" value="SDF04580.1"/>
    <property type="molecule type" value="Genomic_DNA"/>
</dbReference>
<dbReference type="AlphaFoldDB" id="A0A1G7HVR9"/>
<dbReference type="NCBIfam" id="TIGR01444">
    <property type="entry name" value="fkbM_fam"/>
    <property type="match status" value="1"/>
</dbReference>
<dbReference type="OrthoDB" id="9812600at2"/>
<dbReference type="InterPro" id="IPR006342">
    <property type="entry name" value="FkbM_mtfrase"/>
</dbReference>